<comment type="caution">
    <text evidence="2">The sequence shown here is derived from an EMBL/GenBank/DDBJ whole genome shotgun (WGS) entry which is preliminary data.</text>
</comment>
<feature type="signal peptide" evidence="1">
    <location>
        <begin position="1"/>
        <end position="21"/>
    </location>
</feature>
<organism evidence="2 3">
    <name type="scientific">Christiangramia sabulilitoris</name>
    <dbReference type="NCBI Taxonomy" id="2583991"/>
    <lineage>
        <taxon>Bacteria</taxon>
        <taxon>Pseudomonadati</taxon>
        <taxon>Bacteroidota</taxon>
        <taxon>Flavobacteriia</taxon>
        <taxon>Flavobacteriales</taxon>
        <taxon>Flavobacteriaceae</taxon>
        <taxon>Christiangramia</taxon>
    </lineage>
</organism>
<dbReference type="AlphaFoldDB" id="A0A550I3Q9"/>
<evidence type="ECO:0000256" key="1">
    <source>
        <dbReference type="SAM" id="SignalP"/>
    </source>
</evidence>
<gene>
    <name evidence="2" type="ORF">FGM01_09445</name>
</gene>
<dbReference type="InterPro" id="IPR046495">
    <property type="entry name" value="DUF6588"/>
</dbReference>
<feature type="chain" id="PRO_5021939561" description="DUF4421 domain-containing protein" evidence="1">
    <location>
        <begin position="22"/>
        <end position="320"/>
    </location>
</feature>
<dbReference type="RefSeq" id="WP_143410925.1">
    <property type="nucleotide sequence ID" value="NZ_VHSF01000002.1"/>
</dbReference>
<keyword evidence="1" id="KW-0732">Signal</keyword>
<evidence type="ECO:0008006" key="4">
    <source>
        <dbReference type="Google" id="ProtNLM"/>
    </source>
</evidence>
<evidence type="ECO:0000313" key="3">
    <source>
        <dbReference type="Proteomes" id="UP000315131"/>
    </source>
</evidence>
<accession>A0A550I3Q9</accession>
<protein>
    <recommendedName>
        <fullName evidence="4">DUF4421 domain-containing protein</fullName>
    </recommendedName>
</protein>
<dbReference type="EMBL" id="VHSF01000002">
    <property type="protein sequence ID" value="TRO65610.1"/>
    <property type="molecule type" value="Genomic_DNA"/>
</dbReference>
<proteinExistence type="predicted"/>
<keyword evidence="3" id="KW-1185">Reference proteome</keyword>
<sequence>MKYLKKFSILFFLLAITKVSAQNEQDQLVRDVLLLADEFAKPAASAAAYQANSGWFTSAVALKKWQFEVSVNGNAMFVPKSQQSYTVSNTRFQVLNIKDRSSALVPTAFGKKVDVQYEGEVFGNKFEFDSFEGIDKEVVIHPFIQLAVGLPYDVEFAFRYAPELTIDDVAVSTIGFGLKHNLNQYFKYSREDDFQFAVSGAYNIFDVSYAFQPVDISIAELDVVEVDANLWMAKAIGSKRYGNFEVFGALGATNSNYDYIMGGSGSGLNDINTALGRLGDTETQFKGDIGFNVYADWFKFSTMVTAGKFFNLNMGLHFRI</sequence>
<reference evidence="2 3" key="1">
    <citation type="submission" date="2019-06" db="EMBL/GenBank/DDBJ databases">
        <title>Gramella sabulilitoris sp. nov., isolated from a marine sand.</title>
        <authorList>
            <person name="Yoon J.-H."/>
        </authorList>
    </citation>
    <scope>NUCLEOTIDE SEQUENCE [LARGE SCALE GENOMIC DNA]</scope>
    <source>
        <strain evidence="2 3">HSMS-1</strain>
    </source>
</reference>
<dbReference type="Proteomes" id="UP000315131">
    <property type="component" value="Unassembled WGS sequence"/>
</dbReference>
<name>A0A550I3Q9_9FLAO</name>
<dbReference type="Pfam" id="PF20230">
    <property type="entry name" value="DUF6588"/>
    <property type="match status" value="1"/>
</dbReference>
<dbReference type="OrthoDB" id="1420433at2"/>
<evidence type="ECO:0000313" key="2">
    <source>
        <dbReference type="EMBL" id="TRO65610.1"/>
    </source>
</evidence>